<dbReference type="InterPro" id="IPR008183">
    <property type="entry name" value="Aldose_1/G6P_1-epimerase"/>
</dbReference>
<dbReference type="EMBL" id="CP022384">
    <property type="protein sequence ID" value="ATA80944.1"/>
    <property type="molecule type" value="Genomic_DNA"/>
</dbReference>
<evidence type="ECO:0000256" key="4">
    <source>
        <dbReference type="ARBA" id="ARBA00011245"/>
    </source>
</evidence>
<accession>A0A250F719</accession>
<dbReference type="InterPro" id="IPR047215">
    <property type="entry name" value="Galactose_mutarotase-like"/>
</dbReference>
<dbReference type="AlphaFoldDB" id="A0A250F719"/>
<evidence type="ECO:0000256" key="10">
    <source>
        <dbReference type="PIRSR" id="PIRSR005096-2"/>
    </source>
</evidence>
<feature type="active site" description="Proton donor" evidence="9">
    <location>
        <position position="177"/>
    </location>
</feature>
<dbReference type="GO" id="GO:0004034">
    <property type="term" value="F:aldose 1-epimerase activity"/>
    <property type="evidence" value="ECO:0007669"/>
    <property type="project" value="UniProtKB-EC"/>
</dbReference>
<evidence type="ECO:0000256" key="5">
    <source>
        <dbReference type="ARBA" id="ARBA00022837"/>
    </source>
</evidence>
<sequence length="334" mass="37602">MKKTYNTNLLQTVVLRNANGMEVSVMNFGGIINSIKVPVKGKKVECVLGFDTFEEYISDRYRAEYPYLGAVIGRNAGRIKYGKAYIDGKEVQVNCNLGENQIHGGFTGFDSVFWEVIAQEKGENPSVTLQYISKDGEEGYPGEVVVRVTYTLTEDNKLRIDYQGTTNAPTILNLTQHTYFNLNESDTDVLGNTLQITANKYVPLEEGFFTPTGERPSVAGTPLDYRKGQKVYAHTDNSFVREIDAEKIMATLTNSEGSLTMTVRTNHPVLHIYAGYYLPLLEVAHRKTIGQSRGICFEAQGYADATKHPHFDSVILRPEEKYEYFTEFQFLSND</sequence>
<dbReference type="Pfam" id="PF01263">
    <property type="entry name" value="Aldose_epim"/>
    <property type="match status" value="1"/>
</dbReference>
<evidence type="ECO:0000313" key="13">
    <source>
        <dbReference type="Proteomes" id="UP000217276"/>
    </source>
</evidence>
<dbReference type="InterPro" id="IPR015443">
    <property type="entry name" value="Aldose_1-epimerase"/>
</dbReference>
<dbReference type="CDD" id="cd09019">
    <property type="entry name" value="galactose_mutarotase_like"/>
    <property type="match status" value="1"/>
</dbReference>
<feature type="active site" description="Proton acceptor" evidence="9">
    <location>
        <position position="298"/>
    </location>
</feature>
<dbReference type="KEGG" id="clk:CGC53_00525"/>
<evidence type="ECO:0000256" key="2">
    <source>
        <dbReference type="ARBA" id="ARBA00005028"/>
    </source>
</evidence>
<gene>
    <name evidence="12" type="ORF">CGC53_00525</name>
</gene>
<dbReference type="SUPFAM" id="SSF74650">
    <property type="entry name" value="Galactose mutarotase-like"/>
    <property type="match status" value="1"/>
</dbReference>
<evidence type="ECO:0000256" key="9">
    <source>
        <dbReference type="PIRSR" id="PIRSR005096-1"/>
    </source>
</evidence>
<evidence type="ECO:0000256" key="8">
    <source>
        <dbReference type="PIRNR" id="PIRNR005096"/>
    </source>
</evidence>
<dbReference type="GO" id="GO:0033499">
    <property type="term" value="P:galactose catabolic process via UDP-galactose, Leloir pathway"/>
    <property type="evidence" value="ECO:0007669"/>
    <property type="project" value="TreeGrafter"/>
</dbReference>
<keyword evidence="7 8" id="KW-0119">Carbohydrate metabolism</keyword>
<evidence type="ECO:0000313" key="12">
    <source>
        <dbReference type="EMBL" id="ATA80944.1"/>
    </source>
</evidence>
<feature type="binding site" evidence="10">
    <location>
        <position position="244"/>
    </location>
    <ligand>
        <name>beta-D-galactose</name>
        <dbReference type="ChEBI" id="CHEBI:27667"/>
    </ligand>
</feature>
<dbReference type="PANTHER" id="PTHR10091:SF0">
    <property type="entry name" value="GALACTOSE MUTAROTASE"/>
    <property type="match status" value="1"/>
</dbReference>
<keyword evidence="13" id="KW-1185">Reference proteome</keyword>
<dbReference type="Gene3D" id="2.70.98.10">
    <property type="match status" value="1"/>
</dbReference>
<comment type="pathway">
    <text evidence="2 8">Carbohydrate metabolism; hexose metabolism.</text>
</comment>
<dbReference type="RefSeq" id="WP_095912883.1">
    <property type="nucleotide sequence ID" value="NZ_CAUUPF010000001.1"/>
</dbReference>
<dbReference type="PIRSF" id="PIRSF005096">
    <property type="entry name" value="GALM"/>
    <property type="match status" value="1"/>
</dbReference>
<proteinExistence type="inferred from homology"/>
<evidence type="ECO:0000256" key="6">
    <source>
        <dbReference type="ARBA" id="ARBA00023235"/>
    </source>
</evidence>
<dbReference type="EC" id="5.1.3.3" evidence="8"/>
<organism evidence="12 13">
    <name type="scientific">Capnocytophaga leadbetteri</name>
    <dbReference type="NCBI Taxonomy" id="327575"/>
    <lineage>
        <taxon>Bacteria</taxon>
        <taxon>Pseudomonadati</taxon>
        <taxon>Bacteroidota</taxon>
        <taxon>Flavobacteriia</taxon>
        <taxon>Flavobacteriales</taxon>
        <taxon>Flavobacteriaceae</taxon>
        <taxon>Capnocytophaga</taxon>
    </lineage>
</organism>
<reference evidence="13" key="1">
    <citation type="submission" date="2017-06" db="EMBL/GenBank/DDBJ databases">
        <title>Capnocytophaga spp. assemblies.</title>
        <authorList>
            <person name="Gulvik C.A."/>
        </authorList>
    </citation>
    <scope>NUCLEOTIDE SEQUENCE [LARGE SCALE GENOMIC DNA]</scope>
    <source>
        <strain evidence="13">H6253</strain>
    </source>
</reference>
<keyword evidence="5" id="KW-0106">Calcium</keyword>
<evidence type="ECO:0000256" key="1">
    <source>
        <dbReference type="ARBA" id="ARBA00001913"/>
    </source>
</evidence>
<dbReference type="GO" id="GO:0006006">
    <property type="term" value="P:glucose metabolic process"/>
    <property type="evidence" value="ECO:0007669"/>
    <property type="project" value="TreeGrafter"/>
</dbReference>
<evidence type="ECO:0000256" key="7">
    <source>
        <dbReference type="ARBA" id="ARBA00023277"/>
    </source>
</evidence>
<feature type="binding site" evidence="11">
    <location>
        <begin position="177"/>
        <end position="179"/>
    </location>
    <ligand>
        <name>beta-D-galactose</name>
        <dbReference type="ChEBI" id="CHEBI:27667"/>
    </ligand>
</feature>
<comment type="cofactor">
    <cofactor evidence="1">
        <name>Ca(2+)</name>
        <dbReference type="ChEBI" id="CHEBI:29108"/>
    </cofactor>
</comment>
<name>A0A250F719_9FLAO</name>
<evidence type="ECO:0000256" key="3">
    <source>
        <dbReference type="ARBA" id="ARBA00006206"/>
    </source>
</evidence>
<dbReference type="UniPathway" id="UPA00242"/>
<protein>
    <recommendedName>
        <fullName evidence="8">Aldose 1-epimerase</fullName>
        <ecNumber evidence="8">5.1.3.3</ecNumber>
    </recommendedName>
</protein>
<dbReference type="InterPro" id="IPR011013">
    <property type="entry name" value="Gal_mutarotase_sf_dom"/>
</dbReference>
<comment type="similarity">
    <text evidence="3 8">Belongs to the aldose epimerase family.</text>
</comment>
<dbReference type="NCBIfam" id="NF008277">
    <property type="entry name" value="PRK11055.1"/>
    <property type="match status" value="1"/>
</dbReference>
<keyword evidence="6 8" id="KW-0413">Isomerase</keyword>
<comment type="subunit">
    <text evidence="4">Monomer.</text>
</comment>
<dbReference type="InterPro" id="IPR014718">
    <property type="entry name" value="GH-type_carb-bd"/>
</dbReference>
<dbReference type="Proteomes" id="UP000217276">
    <property type="component" value="Chromosome"/>
</dbReference>
<dbReference type="GO" id="GO:0030246">
    <property type="term" value="F:carbohydrate binding"/>
    <property type="evidence" value="ECO:0007669"/>
    <property type="project" value="InterPro"/>
</dbReference>
<dbReference type="PANTHER" id="PTHR10091">
    <property type="entry name" value="ALDOSE-1-EPIMERASE"/>
    <property type="match status" value="1"/>
</dbReference>
<evidence type="ECO:0000256" key="11">
    <source>
        <dbReference type="PIRSR" id="PIRSR005096-3"/>
    </source>
</evidence>
<comment type="catalytic activity">
    <reaction evidence="8">
        <text>alpha-D-glucose = beta-D-glucose</text>
        <dbReference type="Rhea" id="RHEA:10264"/>
        <dbReference type="ChEBI" id="CHEBI:15903"/>
        <dbReference type="ChEBI" id="CHEBI:17925"/>
        <dbReference type="EC" id="5.1.3.3"/>
    </reaction>
</comment>